<dbReference type="InterPro" id="IPR035684">
    <property type="entry name" value="ArgRS_core"/>
</dbReference>
<dbReference type="Pfam" id="PF00750">
    <property type="entry name" value="tRNA-synt_1d"/>
    <property type="match status" value="1"/>
</dbReference>
<evidence type="ECO:0000256" key="12">
    <source>
        <dbReference type="ARBA" id="ARBA00023054"/>
    </source>
</evidence>
<accession>A0A8J6GJV2</accession>
<name>A0A8J6GJV2_MICOH</name>
<keyword evidence="8" id="KW-0547">Nucleotide-binding</keyword>
<feature type="coiled-coil region" evidence="19">
    <location>
        <begin position="164"/>
        <end position="191"/>
    </location>
</feature>
<dbReference type="InterPro" id="IPR036695">
    <property type="entry name" value="Arg-tRNA-synth_N_sf"/>
</dbReference>
<dbReference type="FunFam" id="2.20.70.10:FF:000041">
    <property type="entry name" value="WW and C2 domain containing 1"/>
    <property type="match status" value="1"/>
</dbReference>
<dbReference type="FunFam" id="2.20.70.10:FF:000001">
    <property type="entry name" value="Membrane-associated guanylate kinase, WW and PDZ domain-containing protein 1"/>
    <property type="match status" value="1"/>
</dbReference>
<dbReference type="SMART" id="SM01016">
    <property type="entry name" value="Arg_tRNA_synt_N"/>
    <property type="match status" value="1"/>
</dbReference>
<dbReference type="Gene3D" id="2.20.70.10">
    <property type="match status" value="2"/>
</dbReference>
<feature type="coiled-coil region" evidence="19">
    <location>
        <begin position="747"/>
        <end position="809"/>
    </location>
</feature>
<keyword evidence="11" id="KW-0805">Transcription regulation</keyword>
<dbReference type="SUPFAM" id="SSF49562">
    <property type="entry name" value="C2 domain (Calcium/lipid-binding domain, CaLB)"/>
    <property type="match status" value="1"/>
</dbReference>
<comment type="caution">
    <text evidence="23">The sequence shown here is derived from an EMBL/GenBank/DDBJ whole genome shotgun (WGS) entry which is preliminary data.</text>
</comment>
<dbReference type="InterPro" id="IPR001278">
    <property type="entry name" value="Arg-tRNA-ligase"/>
</dbReference>
<protein>
    <recommendedName>
        <fullName evidence="4">Arginine--tRNA ligase, cytoplasmic</fullName>
        <ecNumber evidence="3">6.1.1.19</ecNumber>
    </recommendedName>
    <alternativeName>
        <fullName evidence="15">Arginyl-tRNA synthetase</fullName>
    </alternativeName>
</protein>
<dbReference type="Proteomes" id="UP000710432">
    <property type="component" value="Unassembled WGS sequence"/>
</dbReference>
<feature type="compositionally biased region" description="Acidic residues" evidence="20">
    <location>
        <begin position="589"/>
        <end position="615"/>
    </location>
</feature>
<evidence type="ECO:0000256" key="1">
    <source>
        <dbReference type="ARBA" id="ARBA00004514"/>
    </source>
</evidence>
<dbReference type="GO" id="GO:0017101">
    <property type="term" value="C:aminoacyl-tRNA synthetase multienzyme complex"/>
    <property type="evidence" value="ECO:0007669"/>
    <property type="project" value="UniProtKB-ARBA"/>
</dbReference>
<dbReference type="SUPFAM" id="SSF51045">
    <property type="entry name" value="WW domain"/>
    <property type="match status" value="2"/>
</dbReference>
<feature type="coiled-coil region" evidence="19">
    <location>
        <begin position="1295"/>
        <end position="1329"/>
    </location>
</feature>
<dbReference type="SUPFAM" id="SSF52374">
    <property type="entry name" value="Nucleotidylyl transferase"/>
    <property type="match status" value="1"/>
</dbReference>
<dbReference type="InterPro" id="IPR000008">
    <property type="entry name" value="C2_dom"/>
</dbReference>
<dbReference type="HAMAP" id="MF_00123">
    <property type="entry name" value="Arg_tRNA_synth"/>
    <property type="match status" value="1"/>
</dbReference>
<dbReference type="InterPro" id="IPR036020">
    <property type="entry name" value="WW_dom_sf"/>
</dbReference>
<dbReference type="FunFam" id="3.30.1360.70:FF:000002">
    <property type="entry name" value="arginine--tRNA ligase, cytoplasmic"/>
    <property type="match status" value="1"/>
</dbReference>
<evidence type="ECO:0000256" key="6">
    <source>
        <dbReference type="ARBA" id="ARBA00022598"/>
    </source>
</evidence>
<gene>
    <name evidence="23" type="ORF">LTLLF_144935</name>
</gene>
<dbReference type="EC" id="6.1.1.19" evidence="3"/>
<dbReference type="PROSITE" id="PS01159">
    <property type="entry name" value="WW_DOMAIN_1"/>
    <property type="match status" value="1"/>
</dbReference>
<evidence type="ECO:0000256" key="7">
    <source>
        <dbReference type="ARBA" id="ARBA00022737"/>
    </source>
</evidence>
<dbReference type="EMBL" id="JAATJU010021934">
    <property type="protein sequence ID" value="KAH0512505.1"/>
    <property type="molecule type" value="Genomic_DNA"/>
</dbReference>
<comment type="function">
    <text evidence="16">Forms part of a macromolecular complex that catalyzes the attachment of specific amino acids to cognate tRNAs during protein synthesis. Modulates the secretion of AIMP1 and may be involved in generation of the inflammatory cytokine EMAP2 from AIMP1.</text>
</comment>
<dbReference type="FunFam" id="1.10.730.10:FF:000016">
    <property type="entry name" value="Arginine--tRNA ligase, cytoplasmic"/>
    <property type="match status" value="1"/>
</dbReference>
<evidence type="ECO:0000259" key="22">
    <source>
        <dbReference type="PROSITE" id="PS50020"/>
    </source>
</evidence>
<evidence type="ECO:0000256" key="15">
    <source>
        <dbReference type="ARBA" id="ARBA00033033"/>
    </source>
</evidence>
<dbReference type="SMART" id="SM00836">
    <property type="entry name" value="DALR_1"/>
    <property type="match status" value="1"/>
</dbReference>
<evidence type="ECO:0000256" key="8">
    <source>
        <dbReference type="ARBA" id="ARBA00022741"/>
    </source>
</evidence>
<dbReference type="Pfam" id="PF03485">
    <property type="entry name" value="Arg_tRNA_synt_N"/>
    <property type="match status" value="1"/>
</dbReference>
<dbReference type="PRINTS" id="PR01038">
    <property type="entry name" value="TRNASYNTHARG"/>
</dbReference>
<dbReference type="Pfam" id="PF25802">
    <property type="entry name" value="WWC1"/>
    <property type="match status" value="1"/>
</dbReference>
<evidence type="ECO:0000256" key="3">
    <source>
        <dbReference type="ARBA" id="ARBA00012837"/>
    </source>
</evidence>
<dbReference type="SMART" id="SM00456">
    <property type="entry name" value="WW"/>
    <property type="match status" value="2"/>
</dbReference>
<dbReference type="PROSITE" id="PS50020">
    <property type="entry name" value="WW_DOMAIN_2"/>
    <property type="match status" value="2"/>
</dbReference>
<keyword evidence="14" id="KW-0804">Transcription</keyword>
<keyword evidence="5" id="KW-0963">Cytoplasm</keyword>
<comment type="similarity">
    <text evidence="2">Belongs to the class-I aminoacyl-tRNA synthetase family.</text>
</comment>
<evidence type="ECO:0000256" key="5">
    <source>
        <dbReference type="ARBA" id="ARBA00022490"/>
    </source>
</evidence>
<evidence type="ECO:0000256" key="16">
    <source>
        <dbReference type="ARBA" id="ARBA00045859"/>
    </source>
</evidence>
<dbReference type="GO" id="GO:0006420">
    <property type="term" value="P:arginyl-tRNA aminoacylation"/>
    <property type="evidence" value="ECO:0007669"/>
    <property type="project" value="InterPro"/>
</dbReference>
<evidence type="ECO:0000256" key="4">
    <source>
        <dbReference type="ARBA" id="ARBA00022171"/>
    </source>
</evidence>
<dbReference type="GO" id="GO:0005524">
    <property type="term" value="F:ATP binding"/>
    <property type="evidence" value="ECO:0007669"/>
    <property type="project" value="UniProtKB-KW"/>
</dbReference>
<organism evidence="23 24">
    <name type="scientific">Microtus ochrogaster</name>
    <name type="common">Prairie vole</name>
    <dbReference type="NCBI Taxonomy" id="79684"/>
    <lineage>
        <taxon>Eukaryota</taxon>
        <taxon>Metazoa</taxon>
        <taxon>Chordata</taxon>
        <taxon>Craniata</taxon>
        <taxon>Vertebrata</taxon>
        <taxon>Euteleostomi</taxon>
        <taxon>Mammalia</taxon>
        <taxon>Eutheria</taxon>
        <taxon>Euarchontoglires</taxon>
        <taxon>Glires</taxon>
        <taxon>Rodentia</taxon>
        <taxon>Myomorpha</taxon>
        <taxon>Muroidea</taxon>
        <taxon>Cricetidae</taxon>
        <taxon>Arvicolinae</taxon>
        <taxon>Microtus</taxon>
    </lineage>
</organism>
<keyword evidence="9" id="KW-0067">ATP-binding</keyword>
<dbReference type="GO" id="GO:0005829">
    <property type="term" value="C:cytosol"/>
    <property type="evidence" value="ECO:0007669"/>
    <property type="project" value="UniProtKB-SubCell"/>
</dbReference>
<evidence type="ECO:0000313" key="23">
    <source>
        <dbReference type="EMBL" id="KAH0512505.1"/>
    </source>
</evidence>
<evidence type="ECO:0000259" key="21">
    <source>
        <dbReference type="PROSITE" id="PS50004"/>
    </source>
</evidence>
<dbReference type="CDD" id="cd00201">
    <property type="entry name" value="WW"/>
    <property type="match status" value="2"/>
</dbReference>
<feature type="coiled-coil region" evidence="19">
    <location>
        <begin position="843"/>
        <end position="892"/>
    </location>
</feature>
<feature type="domain" description="C2" evidence="21">
    <location>
        <begin position="383"/>
        <end position="530"/>
    </location>
</feature>
<dbReference type="SUPFAM" id="SSF55190">
    <property type="entry name" value="Arginyl-tRNA synthetase (ArgRS), N-terminal 'additional' domain"/>
    <property type="match status" value="1"/>
</dbReference>
<feature type="compositionally biased region" description="Polar residues" evidence="20">
    <location>
        <begin position="670"/>
        <end position="683"/>
    </location>
</feature>
<proteinExistence type="inferred from homology"/>
<dbReference type="CDD" id="cd00671">
    <property type="entry name" value="ArgRS_core"/>
    <property type="match status" value="1"/>
</dbReference>
<evidence type="ECO:0000256" key="2">
    <source>
        <dbReference type="ARBA" id="ARBA00005594"/>
    </source>
</evidence>
<evidence type="ECO:0000256" key="10">
    <source>
        <dbReference type="ARBA" id="ARBA00022917"/>
    </source>
</evidence>
<dbReference type="InterPro" id="IPR014729">
    <property type="entry name" value="Rossmann-like_a/b/a_fold"/>
</dbReference>
<reference evidence="23" key="1">
    <citation type="submission" date="2020-03" db="EMBL/GenBank/DDBJ databases">
        <title>Studies in the Genomics of Life Span.</title>
        <authorList>
            <person name="Glass D."/>
        </authorList>
    </citation>
    <scope>NUCLEOTIDE SEQUENCE</scope>
    <source>
        <strain evidence="23">LTLLF</strain>
        <tissue evidence="23">Muscle</tissue>
    </source>
</reference>
<dbReference type="NCBIfam" id="TIGR00456">
    <property type="entry name" value="argS"/>
    <property type="match status" value="1"/>
</dbReference>
<keyword evidence="7" id="KW-0677">Repeat</keyword>
<dbReference type="InterPro" id="IPR008909">
    <property type="entry name" value="DALR_anticod-bd"/>
</dbReference>
<dbReference type="Pfam" id="PF00168">
    <property type="entry name" value="C2"/>
    <property type="match status" value="1"/>
</dbReference>
<feature type="region of interest" description="Disordered" evidence="20">
    <location>
        <begin position="570"/>
        <end position="643"/>
    </location>
</feature>
<comment type="catalytic activity">
    <reaction evidence="18">
        <text>tRNA(Arg) + L-arginine + ATP = L-arginyl-tRNA(Arg) + AMP + diphosphate</text>
        <dbReference type="Rhea" id="RHEA:20301"/>
        <dbReference type="Rhea" id="RHEA-COMP:9658"/>
        <dbReference type="Rhea" id="RHEA-COMP:9673"/>
        <dbReference type="ChEBI" id="CHEBI:30616"/>
        <dbReference type="ChEBI" id="CHEBI:32682"/>
        <dbReference type="ChEBI" id="CHEBI:33019"/>
        <dbReference type="ChEBI" id="CHEBI:78442"/>
        <dbReference type="ChEBI" id="CHEBI:78513"/>
        <dbReference type="ChEBI" id="CHEBI:456215"/>
        <dbReference type="EC" id="6.1.1.19"/>
    </reaction>
</comment>
<keyword evidence="12 19" id="KW-0175">Coiled coil</keyword>
<evidence type="ECO:0000256" key="11">
    <source>
        <dbReference type="ARBA" id="ARBA00023015"/>
    </source>
</evidence>
<evidence type="ECO:0000256" key="19">
    <source>
        <dbReference type="SAM" id="Coils"/>
    </source>
</evidence>
<dbReference type="PROSITE" id="PS00178">
    <property type="entry name" value="AA_TRNA_LIGASE_I"/>
    <property type="match status" value="1"/>
</dbReference>
<dbReference type="InterPro" id="IPR035892">
    <property type="entry name" value="C2_domain_sf"/>
</dbReference>
<dbReference type="Gene3D" id="2.60.40.150">
    <property type="entry name" value="C2 domain"/>
    <property type="match status" value="1"/>
</dbReference>
<comment type="subcellular location">
    <subcellularLocation>
        <location evidence="1">Cytoplasm</location>
        <location evidence="1">Cytosol</location>
    </subcellularLocation>
</comment>
<dbReference type="Pfam" id="PF05746">
    <property type="entry name" value="DALR_1"/>
    <property type="match status" value="1"/>
</dbReference>
<dbReference type="Gene3D" id="1.10.730.10">
    <property type="entry name" value="Isoleucyl-tRNA Synthetase, Domain 1"/>
    <property type="match status" value="1"/>
</dbReference>
<evidence type="ECO:0000256" key="18">
    <source>
        <dbReference type="ARBA" id="ARBA00049339"/>
    </source>
</evidence>
<dbReference type="InterPro" id="IPR001202">
    <property type="entry name" value="WW_dom"/>
</dbReference>
<dbReference type="Pfam" id="PF00397">
    <property type="entry name" value="WW"/>
    <property type="match status" value="2"/>
</dbReference>
<keyword evidence="13" id="KW-0030">Aminoacyl-tRNA synthetase</keyword>
<feature type="domain" description="WW" evidence="22">
    <location>
        <begin position="53"/>
        <end position="86"/>
    </location>
</feature>
<dbReference type="InterPro" id="IPR005148">
    <property type="entry name" value="Arg-tRNA-synth_N"/>
</dbReference>
<dbReference type="InterPro" id="IPR057747">
    <property type="entry name" value="WWC1_hairpin"/>
</dbReference>
<feature type="coiled-coil region" evidence="19">
    <location>
        <begin position="107"/>
        <end position="134"/>
    </location>
</feature>
<dbReference type="FunFam" id="3.40.50.620:FF:000084">
    <property type="entry name" value="arginine--tRNA ligase, cytoplasmic"/>
    <property type="match status" value="1"/>
</dbReference>
<dbReference type="PANTHER" id="PTHR11956">
    <property type="entry name" value="ARGINYL-TRNA SYNTHETASE"/>
    <property type="match status" value="1"/>
</dbReference>
<dbReference type="GO" id="GO:0004814">
    <property type="term" value="F:arginine-tRNA ligase activity"/>
    <property type="evidence" value="ECO:0007669"/>
    <property type="project" value="UniProtKB-EC"/>
</dbReference>
<dbReference type="InterPro" id="IPR001412">
    <property type="entry name" value="aa-tRNA-synth_I_CS"/>
</dbReference>
<feature type="domain" description="WW" evidence="22">
    <location>
        <begin position="6"/>
        <end position="39"/>
    </location>
</feature>
<evidence type="ECO:0000256" key="20">
    <source>
        <dbReference type="SAM" id="MobiDB-lite"/>
    </source>
</evidence>
<dbReference type="PANTHER" id="PTHR11956:SF5">
    <property type="entry name" value="ARGININE--TRNA LIGASE, CYTOPLASMIC"/>
    <property type="match status" value="1"/>
</dbReference>
<feature type="region of interest" description="Disordered" evidence="20">
    <location>
        <begin position="670"/>
        <end position="702"/>
    </location>
</feature>
<dbReference type="SUPFAM" id="SSF47323">
    <property type="entry name" value="Anticodon-binding domain of a subclass of class I aminoacyl-tRNA synthetases"/>
    <property type="match status" value="1"/>
</dbReference>
<feature type="coiled-coil region" evidence="19">
    <location>
        <begin position="360"/>
        <end position="394"/>
    </location>
</feature>
<evidence type="ECO:0000256" key="14">
    <source>
        <dbReference type="ARBA" id="ARBA00023163"/>
    </source>
</evidence>
<comment type="subunit">
    <text evidence="17">Interacts (via N-terminus) with AIMP1 (via N-terminus); this stimulates its catalytic activity. Interacts (via N-terminus) with LARS2 (via C-terminus). Monomer. Part of a multisubunit complex that groups tRNA ligases for Arg (RARS1), Asp (DARS1), Gln (QARS1), Ile (IARS1), Leu (LARS1), Lys (KARS1), Met (MARS1) the bifunctional ligase for Glu and Pro (EPRS1) and the auxiliary subunits AIMP1/p43, AIMP2/p38 and EEF1E1/p18. Interacts with QARS1. Part of a complex composed of RARS1, QARS1 and AIMP1.</text>
</comment>
<sequence>MPRPELPLPEGWEEARDFDGKVYYIDHRNRTTSWIDPRDRYTKPLTFADCISNELPLGWEEAYDPQVGDYFIDHNTKTTQIEDPRVQWRREQEHMLKDYLVVAQEALSAQKEIYQVKQQRLELAQQEYQQLHAVWEHKLGSQVSLVSGSSSSSKYDPEILKAEIATAKSRVNKLKREMVHLQHELQFKERGFQTLKKIDKKMSDAQGGYKLDEAQAVLRETKAIKRAITCGEKEKQDLIKSLAMLKDGFRTDRGSHSDLWSSSSSLESSSFPMPKQFLDVSSQTDISGSFGTSSNNQLAEKVRLRLRYEEAKRRIANLKIQLAKLDSEAWPGVLDSERDRLILINEKEELLKEMRFISPRKWTQGEVEQLEMARRRLEKDLQAARDTQSKALTERQSALGTQGFLILEINHRLTMFEKLGTSEVATFDSEESEAMGATRVQIALKNIRVAILPCSESSTCLFRTRPLDSADTLVFNEAFWVSMSYPALHQKTLRVDVCTTDRSHAEECLGGAQISLAEVCRSGERSTRWYNLLSYKYLKKQCREPQPAGATGPDHMDTVSALLEQTAVELEKRQEGRSGSQTLEGSWTYEEETSENEAVAEEEEERGEEEGEEDVFAEKVSPEAEEYPTLKVDRETNTESVAPSLTVVRPKDRRVGAPSAGPFLRGNTIIRSKTFSPGPQSQYVCRLNRSDSDSSTLSKKPPFVRNSLERRSVRMKRPSSVKSVRTERLIRTSLDLELDLQATRTWHSQLTQEISVLKELKEHLEQAKNHGEKELPQWLRGDERFRLLLRMLEKRVDRAEHKSELQTDKMMRAAAKDVHRLRGQSCKEPPEVQSFSNCSVQIRSSKEKEIKSLTAEIDRLKNCGHLEDSPSLEQLREENFKLKYRLNILQRSIQSERKRRPTKNMININSCLQDVFGYAIKAAYPDLDNPPLVVTPSQQPKFGDYQCNSAMGISQMLKAKEQKVNPREIAENITKHLPNNDYIDKVEIAGPGFINVHLRKDFVSEQLTSLLINGVQLPVLGERKKVVIDFSSPNIAKEMHVGHLRSTIIGESTSRLFEFAGYDVLRINHVGDWGTQFGMLIAHLQDQFPDYLTVSPPIGDLQAFYKESKKRFDTEEEFKKRAYQCVVSLQSKNPDFIKAWNLICDVSRAEFQKIYDALDITLIERGESFYQDRMNDIVKEFEDKGFVQVDDGRKIVFVPGCSIPLTIVKSDGGFTYDTSDLAAIKQRLFEEKADKLIYVVDNGQAVHFQTIFAAAQMIGWYDPKVTQVAHVGFGVVLGEDKKKFKTRSGETVRLVDLLEEGLKRSMDKLKEKERDKVLTEEELTAAQRSVAYGCIKYADLSHNRLNDYIFSFDKMLDDRGNTAAYLLYAFTRIRSIARLANIDDEMLQKAARETKIVLDHEKEWKLGRCILRFPEILQKILDDLFLHTLCDYIYELATTFTEFYDSCYCVEKDRQTGKVVKVNMWRMLLCEAVAAVMAKGFEILGLKAVQRM</sequence>
<dbReference type="PROSITE" id="PS50004">
    <property type="entry name" value="C2"/>
    <property type="match status" value="1"/>
</dbReference>
<dbReference type="Gene3D" id="3.30.1360.70">
    <property type="entry name" value="Arginyl tRNA synthetase N-terminal domain"/>
    <property type="match status" value="1"/>
</dbReference>
<evidence type="ECO:0000256" key="13">
    <source>
        <dbReference type="ARBA" id="ARBA00023146"/>
    </source>
</evidence>
<keyword evidence="6 23" id="KW-0436">Ligase</keyword>
<feature type="coiled-coil region" evidence="19">
    <location>
        <begin position="294"/>
        <end position="328"/>
    </location>
</feature>
<evidence type="ECO:0000256" key="17">
    <source>
        <dbReference type="ARBA" id="ARBA00046460"/>
    </source>
</evidence>
<dbReference type="InterPro" id="IPR009080">
    <property type="entry name" value="tRNAsynth_Ia_anticodon-bd"/>
</dbReference>
<keyword evidence="10" id="KW-0648">Protein biosynthesis</keyword>
<evidence type="ECO:0000256" key="9">
    <source>
        <dbReference type="ARBA" id="ARBA00022840"/>
    </source>
</evidence>
<dbReference type="Gene3D" id="3.40.50.620">
    <property type="entry name" value="HUPs"/>
    <property type="match status" value="1"/>
</dbReference>
<evidence type="ECO:0000313" key="24">
    <source>
        <dbReference type="Proteomes" id="UP000710432"/>
    </source>
</evidence>